<proteinExistence type="predicted"/>
<accession>A0A941J8C4</accession>
<comment type="caution">
    <text evidence="1">The sequence shown here is derived from an EMBL/GenBank/DDBJ whole genome shotgun (WGS) entry which is preliminary data.</text>
</comment>
<evidence type="ECO:0000313" key="2">
    <source>
        <dbReference type="Proteomes" id="UP000680045"/>
    </source>
</evidence>
<evidence type="ECO:0000313" key="1">
    <source>
        <dbReference type="EMBL" id="MBR8645571.1"/>
    </source>
</evidence>
<dbReference type="AlphaFoldDB" id="A0A941J8C4"/>
<dbReference type="EMBL" id="JAGTPW010000041">
    <property type="protein sequence ID" value="MBR8645571.1"/>
    <property type="molecule type" value="Genomic_DNA"/>
</dbReference>
<organism evidence="1 2">
    <name type="scientific">Peribacillus frigoritolerans</name>
    <dbReference type="NCBI Taxonomy" id="450367"/>
    <lineage>
        <taxon>Bacteria</taxon>
        <taxon>Bacillati</taxon>
        <taxon>Bacillota</taxon>
        <taxon>Bacilli</taxon>
        <taxon>Bacillales</taxon>
        <taxon>Bacillaceae</taxon>
        <taxon>Peribacillus</taxon>
    </lineage>
</organism>
<reference evidence="1" key="1">
    <citation type="submission" date="2021-04" db="EMBL/GenBank/DDBJ databases">
        <title>Whole genome sequencing of Enterococci isolates from hospitalized patients.</title>
        <authorList>
            <person name="Ogoti B.M."/>
            <person name="Onyambu F.G."/>
        </authorList>
    </citation>
    <scope>NUCLEOTIDE SEQUENCE</scope>
    <source>
        <strain evidence="1">242</strain>
    </source>
</reference>
<gene>
    <name evidence="1" type="ORF">KEH51_20360</name>
</gene>
<sequence length="52" mass="6015">MIGTEGARLLREKRVEGRPRRRKAPRRLLTARGKRVPGVEIDVRGFINPHKN</sequence>
<dbReference type="Proteomes" id="UP000680045">
    <property type="component" value="Unassembled WGS sequence"/>
</dbReference>
<protein>
    <submittedName>
        <fullName evidence="1">Uncharacterized protein</fullName>
    </submittedName>
</protein>
<name>A0A941J8C4_9BACI</name>